<dbReference type="InterPro" id="IPR029063">
    <property type="entry name" value="SAM-dependent_MTases_sf"/>
</dbReference>
<keyword evidence="1" id="KW-0175">Coiled coil</keyword>
<evidence type="ECO:0000313" key="2">
    <source>
        <dbReference type="EMBL" id="MBA1884706.1"/>
    </source>
</evidence>
<protein>
    <submittedName>
        <fullName evidence="2">Uncharacterized protein</fullName>
    </submittedName>
</protein>
<evidence type="ECO:0000313" key="3">
    <source>
        <dbReference type="Proteomes" id="UP000523197"/>
    </source>
</evidence>
<gene>
    <name evidence="2" type="ORF">HLX92_00835</name>
</gene>
<proteinExistence type="predicted"/>
<organism evidence="2 3">
    <name type="scientific">Escherichia coli</name>
    <dbReference type="NCBI Taxonomy" id="562"/>
    <lineage>
        <taxon>Bacteria</taxon>
        <taxon>Pseudomonadati</taxon>
        <taxon>Pseudomonadota</taxon>
        <taxon>Gammaproteobacteria</taxon>
        <taxon>Enterobacterales</taxon>
        <taxon>Enterobacteriaceae</taxon>
        <taxon>Escherichia</taxon>
    </lineage>
</organism>
<dbReference type="Proteomes" id="UP000523197">
    <property type="component" value="Unassembled WGS sequence"/>
</dbReference>
<dbReference type="RefSeq" id="WP_001361240.1">
    <property type="nucleotide sequence ID" value="NZ_BFLK01000050.1"/>
</dbReference>
<reference evidence="2 3" key="1">
    <citation type="submission" date="2020-05" db="EMBL/GenBank/DDBJ databases">
        <title>Epidemiological investigations into extended-spectrum beta-lactam resistant Escherichia coli ST457 carried by Australian Silver gulls identified clonal lineages that cause ExPEC disease.</title>
        <authorList>
            <person name="Nesporova K."/>
            <person name="Wyrsch E.R."/>
            <person name="Valcek A."/>
            <person name="Bitar I."/>
            <person name="Chaw K."/>
            <person name="Harris P."/>
            <person name="Hrabak J."/>
            <person name="Djordjevic S.P."/>
            <person name="Dolejska M."/>
        </authorList>
    </citation>
    <scope>NUCLEOTIDE SEQUENCE [LARGE SCALE GENOMIC DNA]</scope>
    <source>
        <strain evidence="2 3">CE1966</strain>
    </source>
</reference>
<dbReference type="AlphaFoldDB" id="A0A8G8BQ84"/>
<sequence length="580" mass="67100">MKSISMISQPEETWLDCLSSIYPPTGVMVIGAGNGSSIWVQWLYKKCVNPVILVEGNQKQFQLLKHNIPLNKEWVFLNKIVIFGSEPHIFHYVDNSRENGLLSPEQLHSLWPNIKCIGEEAIHNGITLNSLQKSENLPLNWLFIDCLPAPEILEHAGDMLHRIEVVVSRVVIQDEPFSASLKNLDKVLNEVGMRRVHLFQERHPSIGYAIYTRNVALKITEAESLKEEIKQQQRKISILQSSLEQQSVEYELKIHDIEKKHKLEFEKILDKKNHIKNELLKLKNKLELSVINLNEFHAVNENILSKYEIHTDNVCTMMKKIEEQQKEIYTQINKNLPVLIKKELDAKLNKSVRHVEAFISIQQYLTHGDCITGFHGWPISPDMGVFLLEKIRERNYDAIIEFGSGVSTLLIAKGLMAFNLFKDNEDKCFISFDHDEYYFTNTQSLLAYHGVESMVDLYLTPLKEWSDCTGCYKYYSCEDVLIELAKRIQDGSKRLLVLVDGPPGNTCANARYPALPFMSHFISNHEIDWVLDDAYRDEEKLTAELWKKYWSAENIQFTHDFIKNEKGMFFATTYGRKSTS</sequence>
<accession>A0A8G8BQ84</accession>
<dbReference type="Gene3D" id="3.40.50.150">
    <property type="entry name" value="Vaccinia Virus protein VP39"/>
    <property type="match status" value="1"/>
</dbReference>
<comment type="caution">
    <text evidence="2">The sequence shown here is derived from an EMBL/GenBank/DDBJ whole genome shotgun (WGS) entry which is preliminary data.</text>
</comment>
<evidence type="ECO:0000256" key="1">
    <source>
        <dbReference type="SAM" id="Coils"/>
    </source>
</evidence>
<feature type="coiled-coil region" evidence="1">
    <location>
        <begin position="215"/>
        <end position="285"/>
    </location>
</feature>
<dbReference type="EMBL" id="JABFNF010000001">
    <property type="protein sequence ID" value="MBA1884706.1"/>
    <property type="molecule type" value="Genomic_DNA"/>
</dbReference>
<name>A0A8G8BQ84_ECOLX</name>